<comment type="caution">
    <text evidence="2">The sequence shown here is derived from an EMBL/GenBank/DDBJ whole genome shotgun (WGS) entry which is preliminary data.</text>
</comment>
<proteinExistence type="predicted"/>
<keyword evidence="3" id="KW-1185">Reference proteome</keyword>
<dbReference type="Pfam" id="PF13302">
    <property type="entry name" value="Acetyltransf_3"/>
    <property type="match status" value="1"/>
</dbReference>
<evidence type="ECO:0000313" key="3">
    <source>
        <dbReference type="Proteomes" id="UP001203338"/>
    </source>
</evidence>
<sequence length="192" mass="21794">MFKPRELTGRYIRLEAIAEDHLPGLQTAISDGDIWQSDVVTLPPPELMGDFVTTASSAFENTSELVYAIVDLSTQRVAGATAYTQASFFDERVEIGPTFIGKSWWGSMINKESKYLLMKHAFESWDLNRVEMQVDALNHRSRKAVLSLGAKEEGILRNHMVMPSGRVRDTVIYSILNSEWLDIKRHLQSLLY</sequence>
<dbReference type="PANTHER" id="PTHR43610:SF1">
    <property type="entry name" value="N-ACETYLTRANSFERASE DOMAIN-CONTAINING PROTEIN"/>
    <property type="match status" value="1"/>
</dbReference>
<accession>A0ABT0PK37</accession>
<gene>
    <name evidence="2" type="ORF">M3P05_17700</name>
</gene>
<evidence type="ECO:0000259" key="1">
    <source>
        <dbReference type="Pfam" id="PF13302"/>
    </source>
</evidence>
<dbReference type="EMBL" id="JAMFLX010000032">
    <property type="protein sequence ID" value="MCL6271757.1"/>
    <property type="molecule type" value="Genomic_DNA"/>
</dbReference>
<dbReference type="RefSeq" id="WP_249701401.1">
    <property type="nucleotide sequence ID" value="NZ_JAMFLX010000032.1"/>
</dbReference>
<dbReference type="InterPro" id="IPR000182">
    <property type="entry name" value="GNAT_dom"/>
</dbReference>
<dbReference type="InterPro" id="IPR016181">
    <property type="entry name" value="Acyl_CoA_acyltransferase"/>
</dbReference>
<name>A0ABT0PK37_9GAMM</name>
<dbReference type="SUPFAM" id="SSF55729">
    <property type="entry name" value="Acyl-CoA N-acyltransferases (Nat)"/>
    <property type="match status" value="1"/>
</dbReference>
<dbReference type="PANTHER" id="PTHR43610">
    <property type="entry name" value="BLL6696 PROTEIN"/>
    <property type="match status" value="1"/>
</dbReference>
<reference evidence="2 3" key="1">
    <citation type="submission" date="2022-05" db="EMBL/GenBank/DDBJ databases">
        <authorList>
            <person name="Park J.-S."/>
        </authorList>
    </citation>
    <scope>NUCLEOTIDE SEQUENCE [LARGE SCALE GENOMIC DNA]</scope>
    <source>
        <strain evidence="2 3">2012CJ34-2</strain>
    </source>
</reference>
<organism evidence="2 3">
    <name type="scientific">Parendozoicomonas callyspongiae</name>
    <dbReference type="NCBI Taxonomy" id="2942213"/>
    <lineage>
        <taxon>Bacteria</taxon>
        <taxon>Pseudomonadati</taxon>
        <taxon>Pseudomonadota</taxon>
        <taxon>Gammaproteobacteria</taxon>
        <taxon>Oceanospirillales</taxon>
        <taxon>Endozoicomonadaceae</taxon>
        <taxon>Parendozoicomonas</taxon>
    </lineage>
</organism>
<feature type="domain" description="N-acetyltransferase" evidence="1">
    <location>
        <begin position="13"/>
        <end position="151"/>
    </location>
</feature>
<dbReference type="Gene3D" id="3.40.630.30">
    <property type="match status" value="1"/>
</dbReference>
<dbReference type="Proteomes" id="UP001203338">
    <property type="component" value="Unassembled WGS sequence"/>
</dbReference>
<protein>
    <submittedName>
        <fullName evidence="2">GNAT family N-acetyltransferase</fullName>
    </submittedName>
</protein>
<evidence type="ECO:0000313" key="2">
    <source>
        <dbReference type="EMBL" id="MCL6271757.1"/>
    </source>
</evidence>